<accession>A0A1S8LV90</accession>
<dbReference type="PANTHER" id="PTHR40088:SF1">
    <property type="entry name" value="PECTATE LYASE PEL9"/>
    <property type="match status" value="1"/>
</dbReference>
<evidence type="ECO:0000256" key="8">
    <source>
        <dbReference type="ARBA" id="ARBA00038263"/>
    </source>
</evidence>
<evidence type="ECO:0000256" key="5">
    <source>
        <dbReference type="ARBA" id="ARBA00022729"/>
    </source>
</evidence>
<dbReference type="GO" id="GO:0005576">
    <property type="term" value="C:extracellular region"/>
    <property type="evidence" value="ECO:0007669"/>
    <property type="project" value="UniProtKB-SubCell"/>
</dbReference>
<evidence type="ECO:0000313" key="10">
    <source>
        <dbReference type="EMBL" id="URZ10335.1"/>
    </source>
</evidence>
<evidence type="ECO:0000256" key="3">
    <source>
        <dbReference type="ARBA" id="ARBA00022525"/>
    </source>
</evidence>
<evidence type="ECO:0000313" key="11">
    <source>
        <dbReference type="Proteomes" id="UP000190951"/>
    </source>
</evidence>
<dbReference type="InterPro" id="IPR006626">
    <property type="entry name" value="PbH1"/>
</dbReference>
<dbReference type="EMBL" id="CP096983">
    <property type="protein sequence ID" value="URZ10335.1"/>
    <property type="molecule type" value="Genomic_DNA"/>
</dbReference>
<sequence length="432" mass="45400">MSKKRLSKLIALCVVASTISIGSFSSNLVKADAVNGDVYVSTTGNANADGTLNNPTTFEAALTKVAPGGTIYVMGGTYTYNNQITIQRGNDGQADKLKNIQPYEGGKVVLDFSSETYGNPSKVSNARGLQVNGNYWHVKGIEVKGAADNGIYVAGNNNLFELCETDYNRDAGFQVGRYAKNVPSNNWPSNNLILNCTSHDNADPDNGEDADGFACKLTVGPGNVFKGCISHHNIDDGWDLYAKKATGAIAPVTIEDCVAYNNGATSNGTSTADSDGNGFKLGGDKIAVSHVVKNCVSFNNKKHGFTFNSNPGSISLTNCTGYNNGSSKGSNFAFNNGTAILTNCLSYKSSANDKISANATIKSNVFWSTDHKKGTTQVLCTDKDFVSITPYVGRNADGTIDLGDFLKLSSTSKFVGAGVGGANIGATFSAIK</sequence>
<dbReference type="KEGG" id="crw:CROST_010430"/>
<evidence type="ECO:0000256" key="7">
    <source>
        <dbReference type="ARBA" id="ARBA00023239"/>
    </source>
</evidence>
<dbReference type="RefSeq" id="WP_176091604.1">
    <property type="nucleotide sequence ID" value="NZ_CP096983.1"/>
</dbReference>
<evidence type="ECO:0000256" key="6">
    <source>
        <dbReference type="ARBA" id="ARBA00022837"/>
    </source>
</evidence>
<comment type="similarity">
    <text evidence="8">Belongs to the polysaccharide lyase 9 family.</text>
</comment>
<dbReference type="SUPFAM" id="SSF51126">
    <property type="entry name" value="Pectin lyase-like"/>
    <property type="match status" value="1"/>
</dbReference>
<dbReference type="InterPro" id="IPR011050">
    <property type="entry name" value="Pectin_lyase_fold/virulence"/>
</dbReference>
<evidence type="ECO:0000256" key="2">
    <source>
        <dbReference type="ARBA" id="ARBA00004613"/>
    </source>
</evidence>
<organism evidence="10 11">
    <name type="scientific">Clostridium felsineum</name>
    <dbReference type="NCBI Taxonomy" id="36839"/>
    <lineage>
        <taxon>Bacteria</taxon>
        <taxon>Bacillati</taxon>
        <taxon>Bacillota</taxon>
        <taxon>Clostridia</taxon>
        <taxon>Eubacteriales</taxon>
        <taxon>Clostridiaceae</taxon>
        <taxon>Clostridium</taxon>
    </lineage>
</organism>
<dbReference type="InterPro" id="IPR052052">
    <property type="entry name" value="Polysaccharide_Lyase_9"/>
</dbReference>
<keyword evidence="5" id="KW-0732">Signal</keyword>
<dbReference type="Proteomes" id="UP000190951">
    <property type="component" value="Chromosome"/>
</dbReference>
<dbReference type="GO" id="GO:0030570">
    <property type="term" value="F:pectate lyase activity"/>
    <property type="evidence" value="ECO:0007669"/>
    <property type="project" value="UniProtKB-EC"/>
</dbReference>
<dbReference type="SMART" id="SM00710">
    <property type="entry name" value="PbH1"/>
    <property type="match status" value="5"/>
</dbReference>
<keyword evidence="3" id="KW-0964">Secreted</keyword>
<reference evidence="10 11" key="1">
    <citation type="submission" date="2022-04" db="EMBL/GenBank/DDBJ databases">
        <title>Genome sequence of C. roseum typestrain.</title>
        <authorList>
            <person name="Poehlein A."/>
            <person name="Schoch T."/>
            <person name="Duerre P."/>
            <person name="Daniel R."/>
        </authorList>
    </citation>
    <scope>NUCLEOTIDE SEQUENCE [LARGE SCALE GENOMIC DNA]</scope>
    <source>
        <strain evidence="10 11">DSM 7320</strain>
    </source>
</reference>
<dbReference type="InterPro" id="IPR039448">
    <property type="entry name" value="Beta_helix"/>
</dbReference>
<dbReference type="EC" id="4.2.2.2" evidence="10"/>
<comment type="subcellular location">
    <subcellularLocation>
        <location evidence="2">Secreted</location>
    </subcellularLocation>
</comment>
<keyword evidence="11" id="KW-1185">Reference proteome</keyword>
<comment type="cofactor">
    <cofactor evidence="1">
        <name>Ca(2+)</name>
        <dbReference type="ChEBI" id="CHEBI:29108"/>
    </cofactor>
</comment>
<keyword evidence="7 10" id="KW-0456">Lyase</keyword>
<dbReference type="GO" id="GO:0046872">
    <property type="term" value="F:metal ion binding"/>
    <property type="evidence" value="ECO:0007669"/>
    <property type="project" value="UniProtKB-KW"/>
</dbReference>
<dbReference type="Gene3D" id="2.160.20.10">
    <property type="entry name" value="Single-stranded right-handed beta-helix, Pectin lyase-like"/>
    <property type="match status" value="1"/>
</dbReference>
<name>A0A1S8LV90_9CLOT</name>
<dbReference type="PANTHER" id="PTHR40088">
    <property type="entry name" value="PECTATE LYASE (EUROFUNG)"/>
    <property type="match status" value="1"/>
</dbReference>
<gene>
    <name evidence="10" type="primary">pelL_1</name>
    <name evidence="10" type="ORF">CROST_010430</name>
</gene>
<proteinExistence type="inferred from homology"/>
<evidence type="ECO:0000256" key="4">
    <source>
        <dbReference type="ARBA" id="ARBA00022723"/>
    </source>
</evidence>
<dbReference type="Pfam" id="PF13229">
    <property type="entry name" value="Beta_helix"/>
    <property type="match status" value="1"/>
</dbReference>
<protein>
    <submittedName>
        <fullName evidence="10">Pectate lyase L</fullName>
        <ecNumber evidence="10">4.2.2.2</ecNumber>
    </submittedName>
</protein>
<keyword evidence="4" id="KW-0479">Metal-binding</keyword>
<keyword evidence="6" id="KW-0106">Calcium</keyword>
<feature type="domain" description="Right handed beta helix" evidence="9">
    <location>
        <begin position="128"/>
        <end position="275"/>
    </location>
</feature>
<evidence type="ECO:0000259" key="9">
    <source>
        <dbReference type="Pfam" id="PF13229"/>
    </source>
</evidence>
<dbReference type="STRING" id="84029.CROST_30590"/>
<dbReference type="AlphaFoldDB" id="A0A1S8LV90"/>
<evidence type="ECO:0000256" key="1">
    <source>
        <dbReference type="ARBA" id="ARBA00001913"/>
    </source>
</evidence>
<dbReference type="InterPro" id="IPR012334">
    <property type="entry name" value="Pectin_lyas_fold"/>
</dbReference>